<dbReference type="Proteomes" id="UP000006882">
    <property type="component" value="Chromosome G2"/>
</dbReference>
<dbReference type="Gene3D" id="1.10.287.110">
    <property type="entry name" value="DnaJ domain"/>
    <property type="match status" value="1"/>
</dbReference>
<dbReference type="PROSITE" id="PS50076">
    <property type="entry name" value="DNAJ_2"/>
    <property type="match status" value="1"/>
</dbReference>
<dbReference type="InterPro" id="IPR018253">
    <property type="entry name" value="DnaJ_domain_CS"/>
</dbReference>
<dbReference type="CDD" id="cd06257">
    <property type="entry name" value="DnaJ"/>
    <property type="match status" value="1"/>
</dbReference>
<dbReference type="SMART" id="SM00271">
    <property type="entry name" value="DnaJ"/>
    <property type="match status" value="1"/>
</dbReference>
<dbReference type="STRING" id="3760.A0A251QAS8"/>
<evidence type="ECO:0000313" key="4">
    <source>
        <dbReference type="Proteomes" id="UP000006882"/>
    </source>
</evidence>
<dbReference type="Pfam" id="PF00226">
    <property type="entry name" value="DnaJ"/>
    <property type="match status" value="1"/>
</dbReference>
<accession>A0A251QAS8</accession>
<gene>
    <name evidence="3" type="ORF">PRUPE_2G041600</name>
</gene>
<dbReference type="AlphaFoldDB" id="A0A251QAS8"/>
<organism evidence="3 4">
    <name type="scientific">Prunus persica</name>
    <name type="common">Peach</name>
    <name type="synonym">Amygdalus persica</name>
    <dbReference type="NCBI Taxonomy" id="3760"/>
    <lineage>
        <taxon>Eukaryota</taxon>
        <taxon>Viridiplantae</taxon>
        <taxon>Streptophyta</taxon>
        <taxon>Embryophyta</taxon>
        <taxon>Tracheophyta</taxon>
        <taxon>Spermatophyta</taxon>
        <taxon>Magnoliopsida</taxon>
        <taxon>eudicotyledons</taxon>
        <taxon>Gunneridae</taxon>
        <taxon>Pentapetalae</taxon>
        <taxon>rosids</taxon>
        <taxon>fabids</taxon>
        <taxon>Rosales</taxon>
        <taxon>Rosaceae</taxon>
        <taxon>Amygdaloideae</taxon>
        <taxon>Amygdaleae</taxon>
        <taxon>Prunus</taxon>
    </lineage>
</organism>
<dbReference type="InterPro" id="IPR001623">
    <property type="entry name" value="DnaJ_domain"/>
</dbReference>
<protein>
    <recommendedName>
        <fullName evidence="2">J domain-containing protein</fullName>
    </recommendedName>
</protein>
<dbReference type="InterPro" id="IPR036869">
    <property type="entry name" value="J_dom_sf"/>
</dbReference>
<dbReference type="SUPFAM" id="SSF46565">
    <property type="entry name" value="Chaperone J-domain"/>
    <property type="match status" value="1"/>
</dbReference>
<name>A0A251QAS8_PRUPE</name>
<evidence type="ECO:0000256" key="1">
    <source>
        <dbReference type="SAM" id="MobiDB-lite"/>
    </source>
</evidence>
<dbReference type="EMBL" id="CM007652">
    <property type="protein sequence ID" value="ONI20929.1"/>
    <property type="molecule type" value="Genomic_DNA"/>
</dbReference>
<feature type="region of interest" description="Disordered" evidence="1">
    <location>
        <begin position="156"/>
        <end position="200"/>
    </location>
</feature>
<dbReference type="PRINTS" id="PR00625">
    <property type="entry name" value="JDOMAIN"/>
</dbReference>
<proteinExistence type="predicted"/>
<feature type="domain" description="J" evidence="2">
    <location>
        <begin position="95"/>
        <end position="161"/>
    </location>
</feature>
<feature type="compositionally biased region" description="Polar residues" evidence="1">
    <location>
        <begin position="162"/>
        <end position="185"/>
    </location>
</feature>
<sequence>MVSSLNFKSNRTATGRSRIPSNSIPQALCPDPITNLVQMAAVKAREAAEAYFTLRHFDCAIMQARAAKELYPEFPGMDNYMAAYQIHSAVSHKKNWYHILGIPNPAIADSEAIKKQYKRLALALHPDKNWSIAADGAFKYVKAAWDVLSDRAKREAYDKSLSPRSQGARGSNNSKPAQQQRSNACSRKRAGPDANSTGGDGSFYKKTIKIVRKSNPGQRATVVMLSVCRVA</sequence>
<dbReference type="Gramene" id="ONI20929">
    <property type="protein sequence ID" value="ONI20929"/>
    <property type="gene ID" value="PRUPE_2G041600"/>
</dbReference>
<evidence type="ECO:0000313" key="3">
    <source>
        <dbReference type="EMBL" id="ONI20929.1"/>
    </source>
</evidence>
<dbReference type="PROSITE" id="PS00636">
    <property type="entry name" value="DNAJ_1"/>
    <property type="match status" value="1"/>
</dbReference>
<evidence type="ECO:0000259" key="2">
    <source>
        <dbReference type="PROSITE" id="PS50076"/>
    </source>
</evidence>
<dbReference type="PANTHER" id="PTHR44137">
    <property type="entry name" value="BNAC03G44070D PROTEIN"/>
    <property type="match status" value="1"/>
</dbReference>
<reference evidence="3 4" key="1">
    <citation type="journal article" date="2013" name="Nat. Genet.">
        <title>The high-quality draft genome of peach (Prunus persica) identifies unique patterns of genetic diversity, domestication and genome evolution.</title>
        <authorList>
            <consortium name="International Peach Genome Initiative"/>
            <person name="Verde I."/>
            <person name="Abbott A.G."/>
            <person name="Scalabrin S."/>
            <person name="Jung S."/>
            <person name="Shu S."/>
            <person name="Marroni F."/>
            <person name="Zhebentyayeva T."/>
            <person name="Dettori M.T."/>
            <person name="Grimwood J."/>
            <person name="Cattonaro F."/>
            <person name="Zuccolo A."/>
            <person name="Rossini L."/>
            <person name="Jenkins J."/>
            <person name="Vendramin E."/>
            <person name="Meisel L.A."/>
            <person name="Decroocq V."/>
            <person name="Sosinski B."/>
            <person name="Prochnik S."/>
            <person name="Mitros T."/>
            <person name="Policriti A."/>
            <person name="Cipriani G."/>
            <person name="Dondini L."/>
            <person name="Ficklin S."/>
            <person name="Goodstein D.M."/>
            <person name="Xuan P."/>
            <person name="Del Fabbro C."/>
            <person name="Aramini V."/>
            <person name="Copetti D."/>
            <person name="Gonzalez S."/>
            <person name="Horner D.S."/>
            <person name="Falchi R."/>
            <person name="Lucas S."/>
            <person name="Mica E."/>
            <person name="Maldonado J."/>
            <person name="Lazzari B."/>
            <person name="Bielenberg D."/>
            <person name="Pirona R."/>
            <person name="Miculan M."/>
            <person name="Barakat A."/>
            <person name="Testolin R."/>
            <person name="Stella A."/>
            <person name="Tartarini S."/>
            <person name="Tonutti P."/>
            <person name="Arus P."/>
            <person name="Orellana A."/>
            <person name="Wells C."/>
            <person name="Main D."/>
            <person name="Vizzotto G."/>
            <person name="Silva H."/>
            <person name="Salamini F."/>
            <person name="Schmutz J."/>
            <person name="Morgante M."/>
            <person name="Rokhsar D.S."/>
        </authorList>
    </citation>
    <scope>NUCLEOTIDE SEQUENCE [LARGE SCALE GENOMIC DNA]</scope>
    <source>
        <strain evidence="4">cv. Nemared</strain>
    </source>
</reference>
<keyword evidence="4" id="KW-1185">Reference proteome</keyword>
<dbReference type="PANTHER" id="PTHR44137:SF57">
    <property type="entry name" value="CHAPERONE DNAJ-DOMAIN PROTEIN"/>
    <property type="match status" value="1"/>
</dbReference>